<evidence type="ECO:0000313" key="2">
    <source>
        <dbReference type="EnsemblPlants" id="Ma04_p17860.1"/>
    </source>
</evidence>
<keyword evidence="3" id="KW-1185">Reference proteome</keyword>
<evidence type="ECO:0000256" key="1">
    <source>
        <dbReference type="SAM" id="MobiDB-lite"/>
    </source>
</evidence>
<dbReference type="OMA" id="RTHGHAT"/>
<sequence>MGFRPLRFFWSLIEKPPVTIPEMLQCANQYIAAKALMAGRSEDNKRPRTEQARGATSMPPTQPHRRPDQPELLLQRSPPLPLNTFCTEIFLQIREKGLLCQPNPLKATHKDYSKYCMFHQDYSHDTEDYRDLQNQIEELIRRSHLRRYLKELGEATPRPRGPVERQIDIIIGGPTTGGNSSMARKAYAHDTMEKCPRPKFEPEITFGTEEVERSHHDDALVISIRIANARVKRVMVNTGSSTDVLYLDTFKKLSLTNEDFTPMNSELTGFIGDSISPLGTTTLPFTIGEEPRAKTIMATFTIVDLRSTYNIILGRPTLNKLKAVVSTYHRTIKFPTLARVGESRSDTRESRQCYLTAVTLLERSRPHQAPDPCEECMIPTHLKPPE</sequence>
<dbReference type="GeneID" id="103981901"/>
<feature type="region of interest" description="Disordered" evidence="1">
    <location>
        <begin position="39"/>
        <end position="77"/>
    </location>
</feature>
<dbReference type="InterPro" id="IPR021109">
    <property type="entry name" value="Peptidase_aspartic_dom_sf"/>
</dbReference>
<reference evidence="2" key="1">
    <citation type="submission" date="2021-05" db="UniProtKB">
        <authorList>
            <consortium name="EnsemblPlants"/>
        </authorList>
    </citation>
    <scope>IDENTIFICATION</scope>
    <source>
        <strain evidence="2">subsp. malaccensis</strain>
    </source>
</reference>
<proteinExistence type="predicted"/>
<evidence type="ECO:0000313" key="3">
    <source>
        <dbReference type="Proteomes" id="UP000012960"/>
    </source>
</evidence>
<dbReference type="PANTHER" id="PTHR33240:SF8">
    <property type="entry name" value="OS03G0439900 PROTEIN"/>
    <property type="match status" value="1"/>
</dbReference>
<accession>A0A804IQX5</accession>
<dbReference type="SUPFAM" id="SSF50630">
    <property type="entry name" value="Acid proteases"/>
    <property type="match status" value="1"/>
</dbReference>
<dbReference type="CDD" id="cd00303">
    <property type="entry name" value="retropepsin_like"/>
    <property type="match status" value="1"/>
</dbReference>
<dbReference type="InParanoid" id="A0A804IQX5"/>
<dbReference type="EnsemblPlants" id="Ma04_t17860.1">
    <property type="protein sequence ID" value="Ma04_p17860.1"/>
    <property type="gene ID" value="Ma04_g17860"/>
</dbReference>
<dbReference type="OrthoDB" id="1937476at2759"/>
<name>A0A804IQX5_MUSAM</name>
<organism evidence="2 3">
    <name type="scientific">Musa acuminata subsp. malaccensis</name>
    <name type="common">Wild banana</name>
    <name type="synonym">Musa malaccensis</name>
    <dbReference type="NCBI Taxonomy" id="214687"/>
    <lineage>
        <taxon>Eukaryota</taxon>
        <taxon>Viridiplantae</taxon>
        <taxon>Streptophyta</taxon>
        <taxon>Embryophyta</taxon>
        <taxon>Tracheophyta</taxon>
        <taxon>Spermatophyta</taxon>
        <taxon>Magnoliopsida</taxon>
        <taxon>Liliopsida</taxon>
        <taxon>Zingiberales</taxon>
        <taxon>Musaceae</taxon>
        <taxon>Musa</taxon>
    </lineage>
</organism>
<dbReference type="Proteomes" id="UP000012960">
    <property type="component" value="Unplaced"/>
</dbReference>
<protein>
    <submittedName>
        <fullName evidence="2">Uncharacterized protein</fullName>
    </submittedName>
</protein>
<feature type="compositionally biased region" description="Basic and acidic residues" evidence="1">
    <location>
        <begin position="40"/>
        <end position="51"/>
    </location>
</feature>
<dbReference type="RefSeq" id="XP_009396934.1">
    <property type="nucleotide sequence ID" value="XM_009398659.1"/>
</dbReference>
<dbReference type="Gene3D" id="2.40.70.10">
    <property type="entry name" value="Acid Proteases"/>
    <property type="match status" value="1"/>
</dbReference>
<dbReference type="PANTHER" id="PTHR33240">
    <property type="entry name" value="OS08G0508500 PROTEIN"/>
    <property type="match status" value="1"/>
</dbReference>
<dbReference type="Gramene" id="Ma04_t17860.1">
    <property type="protein sequence ID" value="Ma04_p17860.1"/>
    <property type="gene ID" value="Ma04_g17860"/>
</dbReference>
<dbReference type="AlphaFoldDB" id="A0A804IQX5"/>